<gene>
    <name evidence="2" type="ORF">NIE36_33955</name>
    <name evidence="1" type="ORF">OSB80_34040</name>
</gene>
<dbReference type="EMBL" id="JAMXWF010000039">
    <property type="protein sequence ID" value="MDQ6412135.1"/>
    <property type="molecule type" value="Genomic_DNA"/>
</dbReference>
<name>A0AAP5BKF3_9BURK</name>
<dbReference type="EMBL" id="JAPKHW010000039">
    <property type="protein sequence ID" value="MCX4150320.1"/>
    <property type="molecule type" value="Genomic_DNA"/>
</dbReference>
<reference evidence="2" key="1">
    <citation type="submission" date="2022-06" db="EMBL/GenBank/DDBJ databases">
        <title>PHB producers.</title>
        <authorList>
            <person name="Besaury L."/>
        </authorList>
    </citation>
    <scope>NUCLEOTIDE SEQUENCE</scope>
    <source>
        <strain evidence="2 3">SEWS6</strain>
    </source>
</reference>
<dbReference type="Proteomes" id="UP001209412">
    <property type="component" value="Unassembled WGS sequence"/>
</dbReference>
<organism evidence="2 4">
    <name type="scientific">Paraburkholderia madseniana</name>
    <dbReference type="NCBI Taxonomy" id="2599607"/>
    <lineage>
        <taxon>Bacteria</taxon>
        <taxon>Pseudomonadati</taxon>
        <taxon>Pseudomonadota</taxon>
        <taxon>Betaproteobacteria</taxon>
        <taxon>Burkholderiales</taxon>
        <taxon>Burkholderiaceae</taxon>
        <taxon>Paraburkholderia</taxon>
    </lineage>
</organism>
<comment type="caution">
    <text evidence="2">The sequence shown here is derived from an EMBL/GenBank/DDBJ whole genome shotgun (WGS) entry which is preliminary data.</text>
</comment>
<protein>
    <submittedName>
        <fullName evidence="2">Uncharacterized protein</fullName>
    </submittedName>
</protein>
<evidence type="ECO:0000313" key="2">
    <source>
        <dbReference type="EMBL" id="MDQ6412135.1"/>
    </source>
</evidence>
<evidence type="ECO:0000313" key="4">
    <source>
        <dbReference type="Proteomes" id="UP001242288"/>
    </source>
</evidence>
<sequence length="69" mass="7474">MATTRSPPPGSWGREYTISTWAVTLRRFAGGPGVADGYLAPISIRCDAQLLADRYLPRQGQREPVAAKA</sequence>
<dbReference type="AlphaFoldDB" id="A0AAP5BKF3"/>
<proteinExistence type="predicted"/>
<dbReference type="RefSeq" id="WP_266261029.1">
    <property type="nucleotide sequence ID" value="NZ_JAMXWF010000039.1"/>
</dbReference>
<keyword evidence="3" id="KW-1185">Reference proteome</keyword>
<dbReference type="Proteomes" id="UP001242288">
    <property type="component" value="Unassembled WGS sequence"/>
</dbReference>
<accession>A0AAP5BKF3</accession>
<evidence type="ECO:0000313" key="1">
    <source>
        <dbReference type="EMBL" id="MCX4150320.1"/>
    </source>
</evidence>
<evidence type="ECO:0000313" key="3">
    <source>
        <dbReference type="Proteomes" id="UP001209412"/>
    </source>
</evidence>